<dbReference type="InterPro" id="IPR020568">
    <property type="entry name" value="Ribosomal_Su5_D2-typ_SF"/>
</dbReference>
<dbReference type="Proteomes" id="UP000650224">
    <property type="component" value="Unassembled WGS sequence"/>
</dbReference>
<keyword evidence="4" id="KW-1185">Reference proteome</keyword>
<feature type="domain" description="AAA+ ATPase" evidence="2">
    <location>
        <begin position="212"/>
        <end position="392"/>
    </location>
</feature>
<dbReference type="RefSeq" id="WP_191732074.1">
    <property type="nucleotide sequence ID" value="NZ_JACSPR010000001.1"/>
</dbReference>
<evidence type="ECO:0000256" key="1">
    <source>
        <dbReference type="ARBA" id="ARBA00006354"/>
    </source>
</evidence>
<dbReference type="InterPro" id="IPR000523">
    <property type="entry name" value="Mg_chelatse_chII-like_cat_dom"/>
</dbReference>
<dbReference type="Pfam" id="PF13541">
    <property type="entry name" value="ChlI"/>
    <property type="match status" value="1"/>
</dbReference>
<dbReference type="Pfam" id="PF01078">
    <property type="entry name" value="Mg_chelatase"/>
    <property type="match status" value="1"/>
</dbReference>
<protein>
    <submittedName>
        <fullName evidence="3">YifB family Mg chelatase-like AAA ATPase</fullName>
    </submittedName>
</protein>
<comment type="similarity">
    <text evidence="1">Belongs to the Mg-chelatase subunits D/I family. ComM subfamily.</text>
</comment>
<dbReference type="Pfam" id="PF13335">
    <property type="entry name" value="Mg_chelatase_C"/>
    <property type="match status" value="1"/>
</dbReference>
<reference evidence="3 4" key="1">
    <citation type="submission" date="2020-08" db="EMBL/GenBank/DDBJ databases">
        <title>A Genomic Blueprint of the Chicken Gut Microbiome.</title>
        <authorList>
            <person name="Gilroy R."/>
            <person name="Ravi A."/>
            <person name="Getino M."/>
            <person name="Pursley I."/>
            <person name="Horton D.L."/>
            <person name="Alikhan N.-F."/>
            <person name="Baker D."/>
            <person name="Gharbi K."/>
            <person name="Hall N."/>
            <person name="Watson M."/>
            <person name="Adriaenssens E.M."/>
            <person name="Foster-Nyarko E."/>
            <person name="Jarju S."/>
            <person name="Secka A."/>
            <person name="Antonio M."/>
            <person name="Oren A."/>
            <person name="Chaudhuri R."/>
            <person name="La Ragione R.M."/>
            <person name="Hildebrand F."/>
            <person name="Pallen M.J."/>
        </authorList>
    </citation>
    <scope>NUCLEOTIDE SEQUENCE [LARGE SCALE GENOMIC DNA]</scope>
    <source>
        <strain evidence="3 4">Sa1YVA5</strain>
    </source>
</reference>
<dbReference type="InterPro" id="IPR014721">
    <property type="entry name" value="Ribsml_uS5_D2-typ_fold_subgr"/>
</dbReference>
<dbReference type="GO" id="GO:0005524">
    <property type="term" value="F:ATP binding"/>
    <property type="evidence" value="ECO:0007669"/>
    <property type="project" value="InterPro"/>
</dbReference>
<dbReference type="InterPro" id="IPR027417">
    <property type="entry name" value="P-loop_NTPase"/>
</dbReference>
<dbReference type="PANTHER" id="PTHR32039">
    <property type="entry name" value="MAGNESIUM-CHELATASE SUBUNIT CHLI"/>
    <property type="match status" value="1"/>
</dbReference>
<name>A0A8I0L9N9_9CORY</name>
<dbReference type="Gene3D" id="3.40.50.300">
    <property type="entry name" value="P-loop containing nucleotide triphosphate hydrolases"/>
    <property type="match status" value="1"/>
</dbReference>
<dbReference type="SUPFAM" id="SSF54211">
    <property type="entry name" value="Ribosomal protein S5 domain 2-like"/>
    <property type="match status" value="1"/>
</dbReference>
<dbReference type="EMBL" id="JACSPR010000001">
    <property type="protein sequence ID" value="MBD8028817.1"/>
    <property type="molecule type" value="Genomic_DNA"/>
</dbReference>
<sequence length="507" mass="53595">MALGRSLTTAPSGVNATVVQVEANVGAGLPGTYVVGLPDASITESRDRIKTAVMNSSLTWPKTKVIISLSPASVRKSGSHIDLAMAVAVLAAQNKDRDFRSRAAATMFLGEVALDGSLVPVTGVLPALLAARDHGVGDVVIPAGNLAEAGLMEKPRVHLATHLRDIVAWLDGLMDLDQASRGLDLDVDNHPDMRDVVGQPEARFAAEVAAAGGHHMMMLGPPGSGKSMIAQRLPALLPPLDEQQRIEATVVHSVAGRTFNGAVLRAPFVAPHHSVSRAALLGGGSGNPMPGAVSLAHHGVLFLDEVSDIPASTLDTLRTPLECGSVRIVRSRQDITFPARFQLVMAANPCRCGAEQPTECTCTGAARASYLTNLSGPLRDRLDLVVRTHAKGSVLVNTGEEATAPIAERVREARRRQASRWSRAGLRDTVNATVDPHRMRREFPASEEAMAYLGVFLADGVVSQRGVDRALKLSWTLCDLDGGARPDLDHVARALELRGTTGVEVAA</sequence>
<comment type="caution">
    <text evidence="3">The sequence shown here is derived from an EMBL/GenBank/DDBJ whole genome shotgun (WGS) entry which is preliminary data.</text>
</comment>
<dbReference type="InterPro" id="IPR003593">
    <property type="entry name" value="AAA+_ATPase"/>
</dbReference>
<dbReference type="InterPro" id="IPR025158">
    <property type="entry name" value="Mg_chelat-rel_C"/>
</dbReference>
<evidence type="ECO:0000259" key="2">
    <source>
        <dbReference type="SMART" id="SM00382"/>
    </source>
</evidence>
<organism evidence="3 4">
    <name type="scientific">Corynebacterium gallinarum</name>
    <dbReference type="NCBI Taxonomy" id="2762214"/>
    <lineage>
        <taxon>Bacteria</taxon>
        <taxon>Bacillati</taxon>
        <taxon>Actinomycetota</taxon>
        <taxon>Actinomycetes</taxon>
        <taxon>Mycobacteriales</taxon>
        <taxon>Corynebacteriaceae</taxon>
        <taxon>Corynebacterium</taxon>
    </lineage>
</organism>
<gene>
    <name evidence="3" type="ORF">H9627_00500</name>
</gene>
<dbReference type="AlphaFoldDB" id="A0A8I0L9N9"/>
<evidence type="ECO:0000313" key="3">
    <source>
        <dbReference type="EMBL" id="MBD8028817.1"/>
    </source>
</evidence>
<accession>A0A8I0L9N9</accession>
<dbReference type="InterPro" id="IPR004482">
    <property type="entry name" value="Mg_chelat-rel"/>
</dbReference>
<proteinExistence type="inferred from homology"/>
<dbReference type="SUPFAM" id="SSF52540">
    <property type="entry name" value="P-loop containing nucleoside triphosphate hydrolases"/>
    <property type="match status" value="1"/>
</dbReference>
<dbReference type="Gene3D" id="3.30.230.10">
    <property type="match status" value="1"/>
</dbReference>
<evidence type="ECO:0000313" key="4">
    <source>
        <dbReference type="Proteomes" id="UP000650224"/>
    </source>
</evidence>
<dbReference type="PANTHER" id="PTHR32039:SF7">
    <property type="entry name" value="COMPETENCE PROTEIN COMM"/>
    <property type="match status" value="1"/>
</dbReference>
<dbReference type="CDD" id="cd00009">
    <property type="entry name" value="AAA"/>
    <property type="match status" value="1"/>
</dbReference>
<dbReference type="SMART" id="SM00382">
    <property type="entry name" value="AAA"/>
    <property type="match status" value="1"/>
</dbReference>
<dbReference type="NCBIfam" id="TIGR00368">
    <property type="entry name" value="YifB family Mg chelatase-like AAA ATPase"/>
    <property type="match status" value="1"/>
</dbReference>
<dbReference type="InterPro" id="IPR045006">
    <property type="entry name" value="CHLI-like"/>
</dbReference>